<dbReference type="AlphaFoldDB" id="A0AAE2SVJ3"/>
<accession>A0AAE2SVJ3</accession>
<feature type="region of interest" description="Disordered" evidence="1">
    <location>
        <begin position="57"/>
        <end position="86"/>
    </location>
</feature>
<organism evidence="2 3">
    <name type="scientific">Rhizobium leguminosarum</name>
    <dbReference type="NCBI Taxonomy" id="384"/>
    <lineage>
        <taxon>Bacteria</taxon>
        <taxon>Pseudomonadati</taxon>
        <taxon>Pseudomonadota</taxon>
        <taxon>Alphaproteobacteria</taxon>
        <taxon>Hyphomicrobiales</taxon>
        <taxon>Rhizobiaceae</taxon>
        <taxon>Rhizobium/Agrobacterium group</taxon>
        <taxon>Rhizobium</taxon>
    </lineage>
</organism>
<dbReference type="Proteomes" id="UP000538507">
    <property type="component" value="Unassembled WGS sequence"/>
</dbReference>
<evidence type="ECO:0000313" key="3">
    <source>
        <dbReference type="Proteomes" id="UP000538507"/>
    </source>
</evidence>
<sequence length="101" mass="11440">MSRILDPQKLRFVGQTWRPAAHPPIGRLAELDRTPAAAAFFKTDRRQEFELVGGQMSKESASANDHASVGQHIFRPRPRSGIDEKTSGHYVKAYEHEWNTP</sequence>
<dbReference type="RefSeq" id="WP_183606739.1">
    <property type="nucleotide sequence ID" value="NZ_JACHAZ010000001.1"/>
</dbReference>
<gene>
    <name evidence="2" type="ORF">GGE16_001670</name>
</gene>
<proteinExistence type="predicted"/>
<dbReference type="EMBL" id="JACIGO010000002">
    <property type="protein sequence ID" value="MBB4289630.1"/>
    <property type="molecule type" value="Genomic_DNA"/>
</dbReference>
<evidence type="ECO:0000313" key="2">
    <source>
        <dbReference type="EMBL" id="MBB4289630.1"/>
    </source>
</evidence>
<name>A0AAE2SVJ3_RHILE</name>
<evidence type="ECO:0000256" key="1">
    <source>
        <dbReference type="SAM" id="MobiDB-lite"/>
    </source>
</evidence>
<protein>
    <submittedName>
        <fullName evidence="2">Uncharacterized protein</fullName>
    </submittedName>
</protein>
<comment type="caution">
    <text evidence="2">The sequence shown here is derived from an EMBL/GenBank/DDBJ whole genome shotgun (WGS) entry which is preliminary data.</text>
</comment>
<reference evidence="2 3" key="1">
    <citation type="submission" date="2020-08" db="EMBL/GenBank/DDBJ databases">
        <title>Genomic Encyclopedia of Type Strains, Phase IV (KMG-V): Genome sequencing to study the core and pangenomes of soil and plant-associated prokaryotes.</title>
        <authorList>
            <person name="Whitman W."/>
        </authorList>
    </citation>
    <scope>NUCLEOTIDE SEQUENCE [LARGE SCALE GENOMIC DNA]</scope>
    <source>
        <strain evidence="2 3">SEMIA 415</strain>
    </source>
</reference>